<feature type="chain" id="PRO_5035595414" description="Beta-glucuronidase" evidence="7">
    <location>
        <begin position="20"/>
        <end position="610"/>
    </location>
</feature>
<dbReference type="Proteomes" id="UP000614601">
    <property type="component" value="Unassembled WGS sequence"/>
</dbReference>
<dbReference type="Gene3D" id="2.60.120.260">
    <property type="entry name" value="Galactose-binding domain-like"/>
    <property type="match status" value="1"/>
</dbReference>
<dbReference type="InterPro" id="IPR013783">
    <property type="entry name" value="Ig-like_fold"/>
</dbReference>
<dbReference type="Proteomes" id="UP000783686">
    <property type="component" value="Unassembled WGS sequence"/>
</dbReference>
<dbReference type="GO" id="GO:0005975">
    <property type="term" value="P:carbohydrate metabolic process"/>
    <property type="evidence" value="ECO:0007669"/>
    <property type="project" value="InterPro"/>
</dbReference>
<dbReference type="InterPro" id="IPR017853">
    <property type="entry name" value="GH"/>
</dbReference>
<dbReference type="SUPFAM" id="SSF51445">
    <property type="entry name" value="(Trans)glycosidases"/>
    <property type="match status" value="1"/>
</dbReference>
<dbReference type="GO" id="GO:0019391">
    <property type="term" value="P:glucuronoside catabolic process"/>
    <property type="evidence" value="ECO:0007669"/>
    <property type="project" value="TreeGrafter"/>
</dbReference>
<feature type="domain" description="Glycosyl hydrolases family 2 sugar binding" evidence="10">
    <location>
        <begin position="31"/>
        <end position="200"/>
    </location>
</feature>
<dbReference type="InterPro" id="IPR006102">
    <property type="entry name" value="Ig-like_GH2"/>
</dbReference>
<dbReference type="EMBL" id="CAJFCW020000005">
    <property type="protein sequence ID" value="CAG9119366.1"/>
    <property type="molecule type" value="Genomic_DNA"/>
</dbReference>
<sequence length="610" mass="70799">MKVFISFLLLTLLAITSNGLLYPQKNEIRRLDSLDGLWSFVREPTFSNNLGIQNEWYKLDIDKFENVTRVPVPSAFNELFTEHEERNHVGWVWYQTKYSTPEAVNGKRLVIRFGSVNYNALVYTDGQLLTKHTGGHLPFEAELSKAKTYRITVAVNNTLHSGTIPPGEYEVRHYGNSTYIQQKPGFDFFNYAGILRPVVVQVLSQVFVKELWITTKNNRYINYELSIDNPQKRPVEVTVTLIDPNGDEVETVTDFKQFQEVKDAQLWWPRGYGKANLYSLRVQISSKDEVLDVYQETFGFRTIEFKGTQLYVNDKQFYCMGFGMHEDFDLHGRGYNPVVLIRDLNMFEWMNANCYRTSHYPYSEERAYEADRRGIMVVTEAPTVGLGFFNNEMSQLHKQLMTEMIARDHNHPSVFAWSLANEPWTAKDNARGYFSSVASYTRKLDPTRHITVVFGPTYTTHDYSRVADFVDFIGLNHYDGWYQNLDHPEVVEEQMYELVIQWTTNFKGKPLIVMEYGGEGIPGMYQQPGTPFTEQYQSALIKANHRAFDRLRKEGRITGEMIWNFADFMTAADITRPLGNHKGVLTRQRQPKMAAYLLKDRYGSIREGEL</sequence>
<dbReference type="AlphaFoldDB" id="A0A811L8Z0"/>
<dbReference type="EC" id="3.2.1.31" evidence="3"/>
<keyword evidence="7" id="KW-0732">Signal</keyword>
<evidence type="ECO:0000256" key="7">
    <source>
        <dbReference type="SAM" id="SignalP"/>
    </source>
</evidence>
<dbReference type="InterPro" id="IPR006104">
    <property type="entry name" value="Glyco_hydro_2_N"/>
</dbReference>
<protein>
    <recommendedName>
        <fullName evidence="4">Beta-glucuronidase</fullName>
        <ecNumber evidence="3">3.2.1.31</ecNumber>
    </recommendedName>
</protein>
<reference evidence="11" key="1">
    <citation type="submission" date="2020-09" db="EMBL/GenBank/DDBJ databases">
        <authorList>
            <person name="Kikuchi T."/>
        </authorList>
    </citation>
    <scope>NUCLEOTIDE SEQUENCE</scope>
    <source>
        <strain evidence="11">SH1</strain>
    </source>
</reference>
<dbReference type="Gene3D" id="3.20.20.80">
    <property type="entry name" value="Glycosidases"/>
    <property type="match status" value="1"/>
</dbReference>
<keyword evidence="12" id="KW-1185">Reference proteome</keyword>
<dbReference type="PANTHER" id="PTHR10066:SF67">
    <property type="entry name" value="BETA-GLUCURONIDASE"/>
    <property type="match status" value="1"/>
</dbReference>
<dbReference type="InterPro" id="IPR006101">
    <property type="entry name" value="Glyco_hydro_2"/>
</dbReference>
<dbReference type="Gene3D" id="2.60.40.10">
    <property type="entry name" value="Immunoglobulins"/>
    <property type="match status" value="1"/>
</dbReference>
<evidence type="ECO:0000256" key="2">
    <source>
        <dbReference type="ARBA" id="ARBA00007401"/>
    </source>
</evidence>
<evidence type="ECO:0000256" key="6">
    <source>
        <dbReference type="ARBA" id="ARBA00023295"/>
    </source>
</evidence>
<dbReference type="Pfam" id="PF02837">
    <property type="entry name" value="Glyco_hydro_2_N"/>
    <property type="match status" value="1"/>
</dbReference>
<evidence type="ECO:0000259" key="10">
    <source>
        <dbReference type="Pfam" id="PF02837"/>
    </source>
</evidence>
<dbReference type="GO" id="GO:0004566">
    <property type="term" value="F:beta-glucuronidase activity"/>
    <property type="evidence" value="ECO:0007669"/>
    <property type="project" value="UniProtKB-EC"/>
</dbReference>
<dbReference type="EMBL" id="CAJFDH010000005">
    <property type="protein sequence ID" value="CAD5224006.1"/>
    <property type="molecule type" value="Genomic_DNA"/>
</dbReference>
<evidence type="ECO:0000259" key="9">
    <source>
        <dbReference type="Pfam" id="PF02836"/>
    </source>
</evidence>
<keyword evidence="6" id="KW-0326">Glycosidase</keyword>
<dbReference type="OrthoDB" id="408532at2759"/>
<dbReference type="InterPro" id="IPR006103">
    <property type="entry name" value="Glyco_hydro_2_cat"/>
</dbReference>
<dbReference type="NCBIfam" id="NF007538">
    <property type="entry name" value="PRK10150.1"/>
    <property type="match status" value="1"/>
</dbReference>
<dbReference type="PANTHER" id="PTHR10066">
    <property type="entry name" value="BETA-GLUCURONIDASE"/>
    <property type="match status" value="1"/>
</dbReference>
<evidence type="ECO:0000313" key="12">
    <source>
        <dbReference type="Proteomes" id="UP000614601"/>
    </source>
</evidence>
<dbReference type="InterPro" id="IPR008979">
    <property type="entry name" value="Galactose-bd-like_sf"/>
</dbReference>
<keyword evidence="5" id="KW-0378">Hydrolase</keyword>
<comment type="caution">
    <text evidence="11">The sequence shown here is derived from an EMBL/GenBank/DDBJ whole genome shotgun (WGS) entry which is preliminary data.</text>
</comment>
<dbReference type="Pfam" id="PF02836">
    <property type="entry name" value="Glyco_hydro_2_C"/>
    <property type="match status" value="1"/>
</dbReference>
<dbReference type="GO" id="GO:0030246">
    <property type="term" value="F:carbohydrate binding"/>
    <property type="evidence" value="ECO:0007669"/>
    <property type="project" value="TreeGrafter"/>
</dbReference>
<dbReference type="Pfam" id="PF00703">
    <property type="entry name" value="Glyco_hydro_2"/>
    <property type="match status" value="1"/>
</dbReference>
<proteinExistence type="inferred from homology"/>
<dbReference type="SUPFAM" id="SSF49303">
    <property type="entry name" value="beta-Galactosidase/glucuronidase domain"/>
    <property type="match status" value="1"/>
</dbReference>
<dbReference type="PRINTS" id="PR00132">
    <property type="entry name" value="GLHYDRLASE2"/>
</dbReference>
<evidence type="ECO:0000256" key="3">
    <source>
        <dbReference type="ARBA" id="ARBA00012761"/>
    </source>
</evidence>
<feature type="domain" description="Glycoside hydrolase family 2 catalytic" evidence="9">
    <location>
        <begin position="304"/>
        <end position="605"/>
    </location>
</feature>
<gene>
    <name evidence="11" type="ORF">BOKJ2_LOCUS10776</name>
</gene>
<dbReference type="FunFam" id="3.20.20.80:FF:000080">
    <property type="entry name" value="Beta-glucuronidase UidA"/>
    <property type="match status" value="1"/>
</dbReference>
<name>A0A811L8Z0_9BILA</name>
<evidence type="ECO:0000256" key="4">
    <source>
        <dbReference type="ARBA" id="ARBA00016205"/>
    </source>
</evidence>
<evidence type="ECO:0000259" key="8">
    <source>
        <dbReference type="Pfam" id="PF00703"/>
    </source>
</evidence>
<evidence type="ECO:0000313" key="11">
    <source>
        <dbReference type="EMBL" id="CAD5224006.1"/>
    </source>
</evidence>
<organism evidence="11 12">
    <name type="scientific">Bursaphelenchus okinawaensis</name>
    <dbReference type="NCBI Taxonomy" id="465554"/>
    <lineage>
        <taxon>Eukaryota</taxon>
        <taxon>Metazoa</taxon>
        <taxon>Ecdysozoa</taxon>
        <taxon>Nematoda</taxon>
        <taxon>Chromadorea</taxon>
        <taxon>Rhabditida</taxon>
        <taxon>Tylenchina</taxon>
        <taxon>Tylenchomorpha</taxon>
        <taxon>Aphelenchoidea</taxon>
        <taxon>Aphelenchoididae</taxon>
        <taxon>Bursaphelenchus</taxon>
    </lineage>
</organism>
<feature type="signal peptide" evidence="7">
    <location>
        <begin position="1"/>
        <end position="19"/>
    </location>
</feature>
<dbReference type="SUPFAM" id="SSF49785">
    <property type="entry name" value="Galactose-binding domain-like"/>
    <property type="match status" value="1"/>
</dbReference>
<accession>A0A811L8Z0</accession>
<comment type="similarity">
    <text evidence="2">Belongs to the glycosyl hydrolase 2 family.</text>
</comment>
<comment type="function">
    <text evidence="1">Plays an important role in the degradation of dermatan and keratan sulfates.</text>
</comment>
<dbReference type="GO" id="GO:0005615">
    <property type="term" value="C:extracellular space"/>
    <property type="evidence" value="ECO:0007669"/>
    <property type="project" value="TreeGrafter"/>
</dbReference>
<evidence type="ECO:0000256" key="5">
    <source>
        <dbReference type="ARBA" id="ARBA00022801"/>
    </source>
</evidence>
<feature type="domain" description="Glycoside hydrolase family 2 immunoglobulin-like beta-sandwich" evidence="8">
    <location>
        <begin position="206"/>
        <end position="301"/>
    </location>
</feature>
<dbReference type="InterPro" id="IPR036156">
    <property type="entry name" value="Beta-gal/glucu_dom_sf"/>
</dbReference>
<evidence type="ECO:0000256" key="1">
    <source>
        <dbReference type="ARBA" id="ARBA00003025"/>
    </source>
</evidence>